<evidence type="ECO:0000256" key="1">
    <source>
        <dbReference type="ARBA" id="ARBA00006817"/>
    </source>
</evidence>
<reference evidence="3" key="1">
    <citation type="submission" date="2022-10" db="EMBL/GenBank/DDBJ databases">
        <title>YIM 151497 complete genome.</title>
        <authorList>
            <person name="Chen X."/>
        </authorList>
    </citation>
    <scope>NUCLEOTIDE SEQUENCE</scope>
    <source>
        <strain evidence="3">YIM 151497</strain>
    </source>
</reference>
<keyword evidence="4" id="KW-1185">Reference proteome</keyword>
<dbReference type="SUPFAM" id="SSF55961">
    <property type="entry name" value="Bet v1-like"/>
    <property type="match status" value="1"/>
</dbReference>
<dbReference type="InterPro" id="IPR023393">
    <property type="entry name" value="START-like_dom_sf"/>
</dbReference>
<protein>
    <submittedName>
        <fullName evidence="3">SRPBCC domain-containing protein</fullName>
    </submittedName>
</protein>
<name>A0ABY6ITR1_9HYPH</name>
<dbReference type="Proteomes" id="UP001163882">
    <property type="component" value="Chromosome"/>
</dbReference>
<dbReference type="Gene3D" id="3.30.530.20">
    <property type="match status" value="1"/>
</dbReference>
<feature type="domain" description="Activator of Hsp90 ATPase homologue 1/2-like C-terminal" evidence="2">
    <location>
        <begin position="14"/>
        <end position="150"/>
    </location>
</feature>
<evidence type="ECO:0000313" key="4">
    <source>
        <dbReference type="Proteomes" id="UP001163882"/>
    </source>
</evidence>
<sequence length="166" mass="17996">MPFSTISDQITIAAPATAIWAALIDREQSRIWAGADFTTDWQPGSPLAIKPLIIGKKGADKGEVLEVLAPALLSYRVLPRVSGLPDLPDNYSHVTISLAELNGQTRAGISHAVPASPVRKGKGFEIGPESGHNHVAFYWRSTLPLLRDLVENRDTIALRIARQAAR</sequence>
<proteinExistence type="inferred from homology"/>
<dbReference type="RefSeq" id="WP_264226424.1">
    <property type="nucleotide sequence ID" value="NZ_CP107716.1"/>
</dbReference>
<dbReference type="Pfam" id="PF08327">
    <property type="entry name" value="AHSA1"/>
    <property type="match status" value="1"/>
</dbReference>
<accession>A0ABY6ITR1</accession>
<gene>
    <name evidence="3" type="ORF">OF122_03300</name>
</gene>
<evidence type="ECO:0000259" key="2">
    <source>
        <dbReference type="Pfam" id="PF08327"/>
    </source>
</evidence>
<organism evidence="3 4">
    <name type="scientific">Pelagibacterium flavum</name>
    <dbReference type="NCBI Taxonomy" id="2984530"/>
    <lineage>
        <taxon>Bacteria</taxon>
        <taxon>Pseudomonadati</taxon>
        <taxon>Pseudomonadota</taxon>
        <taxon>Alphaproteobacteria</taxon>
        <taxon>Hyphomicrobiales</taxon>
        <taxon>Devosiaceae</taxon>
        <taxon>Pelagibacterium</taxon>
    </lineage>
</organism>
<dbReference type="InterPro" id="IPR013538">
    <property type="entry name" value="ASHA1/2-like_C"/>
</dbReference>
<dbReference type="EMBL" id="CP107716">
    <property type="protein sequence ID" value="UYQ72819.1"/>
    <property type="molecule type" value="Genomic_DNA"/>
</dbReference>
<evidence type="ECO:0000313" key="3">
    <source>
        <dbReference type="EMBL" id="UYQ72819.1"/>
    </source>
</evidence>
<comment type="similarity">
    <text evidence="1">Belongs to the AHA1 family.</text>
</comment>